<feature type="transmembrane region" description="Helical" evidence="1">
    <location>
        <begin position="40"/>
        <end position="60"/>
    </location>
</feature>
<keyword evidence="1" id="KW-0472">Membrane</keyword>
<feature type="non-terminal residue" evidence="2">
    <location>
        <position position="1"/>
    </location>
</feature>
<feature type="transmembrane region" description="Helical" evidence="1">
    <location>
        <begin position="98"/>
        <end position="117"/>
    </location>
</feature>
<feature type="transmembrane region" description="Helical" evidence="1">
    <location>
        <begin position="193"/>
        <end position="214"/>
    </location>
</feature>
<feature type="transmembrane region" description="Helical" evidence="1">
    <location>
        <begin position="12"/>
        <end position="34"/>
    </location>
</feature>
<keyword evidence="1" id="KW-1133">Transmembrane helix</keyword>
<keyword evidence="1" id="KW-0812">Transmembrane</keyword>
<feature type="transmembrane region" description="Helical" evidence="1">
    <location>
        <begin position="221"/>
        <end position="238"/>
    </location>
</feature>
<dbReference type="AlphaFoldDB" id="A0A382U1D3"/>
<proteinExistence type="predicted"/>
<feature type="transmembrane region" description="Helical" evidence="1">
    <location>
        <begin position="244"/>
        <end position="266"/>
    </location>
</feature>
<feature type="transmembrane region" description="Helical" evidence="1">
    <location>
        <begin position="72"/>
        <end position="92"/>
    </location>
</feature>
<feature type="transmembrane region" description="Helical" evidence="1">
    <location>
        <begin position="156"/>
        <end position="181"/>
    </location>
</feature>
<gene>
    <name evidence="2" type="ORF">METZ01_LOCUS380954</name>
</gene>
<accession>A0A382U1D3</accession>
<name>A0A382U1D3_9ZZZZ</name>
<dbReference type="EMBL" id="UINC01140766">
    <property type="protein sequence ID" value="SVD28100.1"/>
    <property type="molecule type" value="Genomic_DNA"/>
</dbReference>
<organism evidence="2">
    <name type="scientific">marine metagenome</name>
    <dbReference type="NCBI Taxonomy" id="408172"/>
    <lineage>
        <taxon>unclassified sequences</taxon>
        <taxon>metagenomes</taxon>
        <taxon>ecological metagenomes</taxon>
    </lineage>
</organism>
<sequence length="291" mass="30722">RGLWAARRKFRFVAFLSAFENSLRAVAALVLWLFDAGPGAFALAILLGFGVVSLAPRPSLSVQETTQPTTRIYGSAIAGLLAYATLVMSPMIMAVKSANIIETSSTFILLALLRTPYQLSLGLVPKFAADRTLGNDRTGGGSVTSRRVPGSVRHRWAVLLCIVSGIVAVTLGAPVAVQILFGDIVAVSVMQSLLATTTTAIAVVNIVLVVSASTARLDRQLITIWVFATGLGVAYIVLASAISLTSMLCTVGAVELGVATGLLFVLRHHRVSLFVGGTDSTPDRRKWTIAD</sequence>
<evidence type="ECO:0000313" key="2">
    <source>
        <dbReference type="EMBL" id="SVD28100.1"/>
    </source>
</evidence>
<reference evidence="2" key="1">
    <citation type="submission" date="2018-05" db="EMBL/GenBank/DDBJ databases">
        <authorList>
            <person name="Lanie J.A."/>
            <person name="Ng W.-L."/>
            <person name="Kazmierczak K.M."/>
            <person name="Andrzejewski T.M."/>
            <person name="Davidsen T.M."/>
            <person name="Wayne K.J."/>
            <person name="Tettelin H."/>
            <person name="Glass J.I."/>
            <person name="Rusch D."/>
            <person name="Podicherti R."/>
            <person name="Tsui H.-C.T."/>
            <person name="Winkler M.E."/>
        </authorList>
    </citation>
    <scope>NUCLEOTIDE SEQUENCE</scope>
</reference>
<evidence type="ECO:0000256" key="1">
    <source>
        <dbReference type="SAM" id="Phobius"/>
    </source>
</evidence>
<protein>
    <submittedName>
        <fullName evidence="2">Uncharacterized protein</fullName>
    </submittedName>
</protein>